<dbReference type="VEuPathDB" id="TrichDB:TVAGG3_0430010"/>
<evidence type="ECO:0000313" key="2">
    <source>
        <dbReference type="Proteomes" id="UP000001542"/>
    </source>
</evidence>
<dbReference type="Proteomes" id="UP000001542">
    <property type="component" value="Unassembled WGS sequence"/>
</dbReference>
<keyword evidence="2" id="KW-1185">Reference proteome</keyword>
<accession>A2FE43</accession>
<reference evidence="1" key="1">
    <citation type="submission" date="2006-10" db="EMBL/GenBank/DDBJ databases">
        <authorList>
            <person name="Amadeo P."/>
            <person name="Zhao Q."/>
            <person name="Wortman J."/>
            <person name="Fraser-Liggett C."/>
            <person name="Carlton J."/>
        </authorList>
    </citation>
    <scope>NUCLEOTIDE SEQUENCE</scope>
    <source>
        <strain evidence="1">G3</strain>
    </source>
</reference>
<gene>
    <name evidence="1" type="ORF">TVAG_107020</name>
</gene>
<organism evidence="1 2">
    <name type="scientific">Trichomonas vaginalis (strain ATCC PRA-98 / G3)</name>
    <dbReference type="NCBI Taxonomy" id="412133"/>
    <lineage>
        <taxon>Eukaryota</taxon>
        <taxon>Metamonada</taxon>
        <taxon>Parabasalia</taxon>
        <taxon>Trichomonadida</taxon>
        <taxon>Trichomonadidae</taxon>
        <taxon>Trichomonas</taxon>
    </lineage>
</organism>
<evidence type="ECO:0000313" key="1">
    <source>
        <dbReference type="EMBL" id="EAX96815.1"/>
    </source>
</evidence>
<proteinExistence type="predicted"/>
<reference evidence="1" key="2">
    <citation type="journal article" date="2007" name="Science">
        <title>Draft genome sequence of the sexually transmitted pathogen Trichomonas vaginalis.</title>
        <authorList>
            <person name="Carlton J.M."/>
            <person name="Hirt R.P."/>
            <person name="Silva J.C."/>
            <person name="Delcher A.L."/>
            <person name="Schatz M."/>
            <person name="Zhao Q."/>
            <person name="Wortman J.R."/>
            <person name="Bidwell S.L."/>
            <person name="Alsmark U.C.M."/>
            <person name="Besteiro S."/>
            <person name="Sicheritz-Ponten T."/>
            <person name="Noel C.J."/>
            <person name="Dacks J.B."/>
            <person name="Foster P.G."/>
            <person name="Simillion C."/>
            <person name="Van de Peer Y."/>
            <person name="Miranda-Saavedra D."/>
            <person name="Barton G.J."/>
            <person name="Westrop G.D."/>
            <person name="Mueller S."/>
            <person name="Dessi D."/>
            <person name="Fiori P.L."/>
            <person name="Ren Q."/>
            <person name="Paulsen I."/>
            <person name="Zhang H."/>
            <person name="Bastida-Corcuera F.D."/>
            <person name="Simoes-Barbosa A."/>
            <person name="Brown M.T."/>
            <person name="Hayes R.D."/>
            <person name="Mukherjee M."/>
            <person name="Okumura C.Y."/>
            <person name="Schneider R."/>
            <person name="Smith A.J."/>
            <person name="Vanacova S."/>
            <person name="Villalvazo M."/>
            <person name="Haas B.J."/>
            <person name="Pertea M."/>
            <person name="Feldblyum T.V."/>
            <person name="Utterback T.R."/>
            <person name="Shu C.L."/>
            <person name="Osoegawa K."/>
            <person name="de Jong P.J."/>
            <person name="Hrdy I."/>
            <person name="Horvathova L."/>
            <person name="Zubacova Z."/>
            <person name="Dolezal P."/>
            <person name="Malik S.B."/>
            <person name="Logsdon J.M. Jr."/>
            <person name="Henze K."/>
            <person name="Gupta A."/>
            <person name="Wang C.C."/>
            <person name="Dunne R.L."/>
            <person name="Upcroft J.A."/>
            <person name="Upcroft P."/>
            <person name="White O."/>
            <person name="Salzberg S.L."/>
            <person name="Tang P."/>
            <person name="Chiu C.-H."/>
            <person name="Lee Y.-S."/>
            <person name="Embley T.M."/>
            <person name="Coombs G.H."/>
            <person name="Mottram J.C."/>
            <person name="Tachezy J."/>
            <person name="Fraser-Liggett C.M."/>
            <person name="Johnson P.J."/>
        </authorList>
    </citation>
    <scope>NUCLEOTIDE SEQUENCE [LARGE SCALE GENOMIC DNA]</scope>
    <source>
        <strain evidence="1">G3</strain>
    </source>
</reference>
<name>A2FE43_TRIV3</name>
<dbReference type="InParanoid" id="A2FE43"/>
<dbReference type="EMBL" id="DS113742">
    <property type="protein sequence ID" value="EAX96815.1"/>
    <property type="molecule type" value="Genomic_DNA"/>
</dbReference>
<dbReference type="RefSeq" id="XP_001309745.1">
    <property type="nucleotide sequence ID" value="XM_001309744.1"/>
</dbReference>
<sequence>MSFLQCAKGSPDYKSYAFQISVSKCGESESEGSETLRIAFGDLRFENNNISYNKCGYTSSILSYLDGKSGTCNFSTFRENSQTTGLSLIFYSNSEIQTVSYCNVIGNKCRTYNDASLFYCWHNTNVDHCVFLNNTAANMFRILREDCTLTITDSYVQSKSTASIGSGTVTFKKEKRNSDLNQLSHFYTENCFIEQNQISFILPYLSKFSGKASTNF</sequence>
<protein>
    <submittedName>
        <fullName evidence="1">Uncharacterized protein</fullName>
    </submittedName>
</protein>
<dbReference type="VEuPathDB" id="TrichDB:TVAG_107020"/>
<dbReference type="KEGG" id="tva:4754591"/>
<dbReference type="AlphaFoldDB" id="A2FE43"/>